<protein>
    <recommendedName>
        <fullName evidence="3">DUF2946 domain-containing protein</fullName>
    </recommendedName>
</protein>
<dbReference type="Proteomes" id="UP000215158">
    <property type="component" value="Plasmid pBN2"/>
</dbReference>
<sequence length="168" mass="18059">MPRLRSTENLHCAVIDENHPATLLITIPMHRWRAIFLVLLLIVSSLPIRSTAATLMPGDVQSGMGEALPMRDMRFAEQLTYSVSSRYLPGAVGECHSQHHDNGSPGHRHAVSQCCVSTPCCVGAVAPTPSSILPGREIAILHPGHPASDAATSFLTAGIERPPRLFLA</sequence>
<reference evidence="1 2" key="1">
    <citation type="submission" date="2017-08" db="EMBL/GenBank/DDBJ databases">
        <title>Identification and genetic characteristics of simultaneous BTEX- and naphthalene-degrading Paraburkholderia sp. BN5 isolated from petroleum-contaminated soil.</title>
        <authorList>
            <person name="Lee Y."/>
            <person name="Jeon C.O."/>
        </authorList>
    </citation>
    <scope>NUCLEOTIDE SEQUENCE [LARGE SCALE GENOMIC DNA]</scope>
    <source>
        <strain evidence="1 2">BN5</strain>
        <plasmid evidence="1 2">pBN2</plasmid>
    </source>
</reference>
<geneLocation type="plasmid" evidence="1 2">
    <name>pBN2</name>
</geneLocation>
<dbReference type="KEGG" id="parb:CJU94_36515"/>
<proteinExistence type="predicted"/>
<dbReference type="OrthoDB" id="9034683at2"/>
<keyword evidence="2" id="KW-1185">Reference proteome</keyword>
<evidence type="ECO:0008006" key="3">
    <source>
        <dbReference type="Google" id="ProtNLM"/>
    </source>
</evidence>
<evidence type="ECO:0000313" key="2">
    <source>
        <dbReference type="Proteomes" id="UP000215158"/>
    </source>
</evidence>
<evidence type="ECO:0000313" key="1">
    <source>
        <dbReference type="EMBL" id="ASW03703.1"/>
    </source>
</evidence>
<dbReference type="EMBL" id="CP022992">
    <property type="protein sequence ID" value="ASW03703.1"/>
    <property type="molecule type" value="Genomic_DNA"/>
</dbReference>
<organism evidence="1 2">
    <name type="scientific">Paraburkholderia aromaticivorans</name>
    <dbReference type="NCBI Taxonomy" id="2026199"/>
    <lineage>
        <taxon>Bacteria</taxon>
        <taxon>Pseudomonadati</taxon>
        <taxon>Pseudomonadota</taxon>
        <taxon>Betaproteobacteria</taxon>
        <taxon>Burkholderiales</taxon>
        <taxon>Burkholderiaceae</taxon>
        <taxon>Paraburkholderia</taxon>
    </lineage>
</organism>
<keyword evidence="1" id="KW-0614">Plasmid</keyword>
<name>A0A248VXU8_9BURK</name>
<gene>
    <name evidence="1" type="ORF">CJU94_36515</name>
</gene>
<accession>A0A248VXU8</accession>
<dbReference type="AlphaFoldDB" id="A0A248VXU8"/>
<dbReference type="RefSeq" id="WP_011875651.1">
    <property type="nucleotide sequence ID" value="NZ_CP022992.1"/>
</dbReference>